<evidence type="ECO:0000256" key="7">
    <source>
        <dbReference type="PIRSR" id="PIRSR639901-1"/>
    </source>
</evidence>
<dbReference type="RefSeq" id="WP_012488500.1">
    <property type="nucleotide sequence ID" value="NC_010995.1"/>
</dbReference>
<dbReference type="PANTHER" id="PTHR42755">
    <property type="entry name" value="3-DEOXY-MANNO-OCTULOSONATE CYTIDYLYLTRANSFERASE"/>
    <property type="match status" value="1"/>
</dbReference>
<comment type="subcellular location">
    <subcellularLocation>
        <location evidence="9">Cell membrane</location>
    </subcellularLocation>
</comment>
<evidence type="ECO:0000256" key="6">
    <source>
        <dbReference type="ARBA" id="ARBA00049183"/>
    </source>
</evidence>
<evidence type="ECO:0000256" key="2">
    <source>
        <dbReference type="ARBA" id="ARBA00012621"/>
    </source>
</evidence>
<protein>
    <recommendedName>
        <fullName evidence="3 9">3-deoxy-D-manno-octulosonic acid transferase</fullName>
        <shortName evidence="9">Kdo transferase</shortName>
        <ecNumber evidence="2 9">2.4.99.12</ecNumber>
    </recommendedName>
    <alternativeName>
        <fullName evidence="5 9">Lipid IV(A) 3-deoxy-D-manno-octulosonic acid transferase</fullName>
    </alternativeName>
</protein>
<comment type="pathway">
    <text evidence="1 9">Bacterial outer membrane biogenesis; LPS core biosynthesis.</text>
</comment>
<dbReference type="KEGG" id="cja:CJA_2916"/>
<evidence type="ECO:0000259" key="10">
    <source>
        <dbReference type="Pfam" id="PF04413"/>
    </source>
</evidence>
<keyword evidence="9" id="KW-0448">Lipopolysaccharide biosynthesis</keyword>
<evidence type="ECO:0000256" key="3">
    <source>
        <dbReference type="ARBA" id="ARBA00019077"/>
    </source>
</evidence>
<feature type="domain" description="3-deoxy-D-manno-octulosonic-acid transferase N-terminal" evidence="10">
    <location>
        <begin position="37"/>
        <end position="214"/>
    </location>
</feature>
<dbReference type="GO" id="GO:0009244">
    <property type="term" value="P:lipopolysaccharide core region biosynthetic process"/>
    <property type="evidence" value="ECO:0007669"/>
    <property type="project" value="UniProtKB-UniRule"/>
</dbReference>
<keyword evidence="9" id="KW-0812">Transmembrane</keyword>
<evidence type="ECO:0000256" key="5">
    <source>
        <dbReference type="ARBA" id="ARBA00031445"/>
    </source>
</evidence>
<dbReference type="InterPro" id="IPR007507">
    <property type="entry name" value="Glycos_transf_N"/>
</dbReference>
<accession>B3PCK7</accession>
<evidence type="ECO:0000313" key="12">
    <source>
        <dbReference type="Proteomes" id="UP000001036"/>
    </source>
</evidence>
<reference evidence="11 12" key="1">
    <citation type="journal article" date="2008" name="J. Bacteriol.">
        <title>Insights into plant cell wall degradation from the genome sequence of the soil bacterium Cellvibrio japonicus.</title>
        <authorList>
            <person name="Deboy R.T."/>
            <person name="Mongodin E.F."/>
            <person name="Fouts D.E."/>
            <person name="Tailford L.E."/>
            <person name="Khouri H."/>
            <person name="Emerson J.B."/>
            <person name="Mohamoud Y."/>
            <person name="Watkins K."/>
            <person name="Henrissat B."/>
            <person name="Gilbert H.J."/>
            <person name="Nelson K.E."/>
        </authorList>
    </citation>
    <scope>NUCLEOTIDE SEQUENCE [LARGE SCALE GENOMIC DNA]</scope>
    <source>
        <strain evidence="11 12">Ueda107</strain>
    </source>
</reference>
<sequence>MSYPFMRFIYTLFFYLLLPVILLRLYWRGRLAPAYRKRWAERFGFFSPLVTHKKVVWIHTVSMGEFLGALPLIRQLLAQPDVQIVVTTTTPTGSERVRAALGDNVFHVYAPYDLPDAITRFLVRIKPALLVIMETELWPNTLAGCAKRHIPAILINARLSEKSARGYRRFSALTRPMLKQLTRAAIQNTADADRFMQLGLPESNLSVTGNIKFDLTLPDELRQQAAALKSILSDQGRRRIWIAASTHLGEDEIILDAFARIRAAPYPWAQSLLLILVPRHPERFDQVAGLCESRGFHLGRRSSTRVDSAMDIFLGDTMGELLLLFGASDLAFVGGSLVARGGHNFIEPAAWGLPLLSGESLFNFAEVSRLLREAGALTVVSSSEALANACVGLLDDVAQMHACGTAALAVAENNRGALQRTLAVIQPFIK</sequence>
<dbReference type="Pfam" id="PF04413">
    <property type="entry name" value="Glycos_transf_N"/>
    <property type="match status" value="1"/>
</dbReference>
<keyword evidence="9" id="KW-1133">Transmembrane helix</keyword>
<dbReference type="FunFam" id="3.40.50.11720:FF:000001">
    <property type="entry name" value="3-deoxy-D-manno-octulosonic acid transferase"/>
    <property type="match status" value="1"/>
</dbReference>
<feature type="site" description="Transition state stabilizer" evidence="8">
    <location>
        <position position="212"/>
    </location>
</feature>
<evidence type="ECO:0000256" key="1">
    <source>
        <dbReference type="ARBA" id="ARBA00004713"/>
    </source>
</evidence>
<dbReference type="GO" id="GO:0005886">
    <property type="term" value="C:plasma membrane"/>
    <property type="evidence" value="ECO:0007669"/>
    <property type="project" value="UniProtKB-SubCell"/>
</dbReference>
<comment type="similarity">
    <text evidence="9">Belongs to the glycosyltransferase group 1 family.</text>
</comment>
<name>B3PCK7_CELJU</name>
<evidence type="ECO:0000256" key="8">
    <source>
        <dbReference type="PIRSR" id="PIRSR639901-2"/>
    </source>
</evidence>
<dbReference type="SUPFAM" id="SSF53756">
    <property type="entry name" value="UDP-Glycosyltransferase/glycogen phosphorylase"/>
    <property type="match status" value="1"/>
</dbReference>
<feature type="transmembrane region" description="Helical" evidence="9">
    <location>
        <begin position="6"/>
        <end position="27"/>
    </location>
</feature>
<dbReference type="EC" id="2.4.99.12" evidence="2 9"/>
<dbReference type="UniPathway" id="UPA00958"/>
<dbReference type="GO" id="GO:0009245">
    <property type="term" value="P:lipid A biosynthetic process"/>
    <property type="evidence" value="ECO:0007669"/>
    <property type="project" value="TreeGrafter"/>
</dbReference>
<dbReference type="STRING" id="498211.CJA_2916"/>
<gene>
    <name evidence="11" type="primary">kdt30A</name>
    <name evidence="11" type="ordered locus">CJA_2916</name>
</gene>
<dbReference type="InterPro" id="IPR039901">
    <property type="entry name" value="Kdotransferase"/>
</dbReference>
<dbReference type="Gene3D" id="3.40.50.11720">
    <property type="entry name" value="3-Deoxy-D-manno-octulosonic-acid transferase, N-terminal domain"/>
    <property type="match status" value="1"/>
</dbReference>
<dbReference type="EMBL" id="CP000934">
    <property type="protein sequence ID" value="ACE84200.1"/>
    <property type="molecule type" value="Genomic_DNA"/>
</dbReference>
<comment type="function">
    <text evidence="9">Involved in lipopolysaccharide (LPS) biosynthesis. Catalyzes the transfer of 3-deoxy-D-manno-octulosonate (Kdo) residue(s) from CMP-Kdo to lipid IV(A), the tetraacyldisaccharide-1,4'-bisphosphate precursor of lipid A.</text>
</comment>
<keyword evidence="9" id="KW-1003">Cell membrane</keyword>
<evidence type="ECO:0000256" key="4">
    <source>
        <dbReference type="ARBA" id="ARBA00022679"/>
    </source>
</evidence>
<keyword evidence="12" id="KW-1185">Reference proteome</keyword>
<keyword evidence="9" id="KW-0472">Membrane</keyword>
<proteinExistence type="inferred from homology"/>
<dbReference type="AlphaFoldDB" id="B3PCK7"/>
<feature type="active site" description="Proton acceptor" evidence="7">
    <location>
        <position position="65"/>
    </location>
</feature>
<evidence type="ECO:0000256" key="9">
    <source>
        <dbReference type="RuleBase" id="RU365103"/>
    </source>
</evidence>
<evidence type="ECO:0000313" key="11">
    <source>
        <dbReference type="EMBL" id="ACE84200.1"/>
    </source>
</evidence>
<organism evidence="11 12">
    <name type="scientific">Cellvibrio japonicus (strain Ueda107)</name>
    <name type="common">Pseudomonas fluorescens subsp. cellulosa</name>
    <dbReference type="NCBI Taxonomy" id="498211"/>
    <lineage>
        <taxon>Bacteria</taxon>
        <taxon>Pseudomonadati</taxon>
        <taxon>Pseudomonadota</taxon>
        <taxon>Gammaproteobacteria</taxon>
        <taxon>Cellvibrionales</taxon>
        <taxon>Cellvibrionaceae</taxon>
        <taxon>Cellvibrio</taxon>
    </lineage>
</organism>
<dbReference type="NCBIfam" id="NF004388">
    <property type="entry name" value="PRK05749.1-4"/>
    <property type="match status" value="1"/>
</dbReference>
<feature type="site" description="Transition state stabilizer" evidence="8">
    <location>
        <position position="134"/>
    </location>
</feature>
<dbReference type="CAZy" id="GT30">
    <property type="family name" value="Glycosyltransferase Family 30"/>
</dbReference>
<comment type="catalytic activity">
    <reaction evidence="6 9">
        <text>lipid IVA (E. coli) + CMP-3-deoxy-beta-D-manno-octulosonate = alpha-Kdo-(2-&gt;6)-lipid IVA (E. coli) + CMP + H(+)</text>
        <dbReference type="Rhea" id="RHEA:28066"/>
        <dbReference type="ChEBI" id="CHEBI:15378"/>
        <dbReference type="ChEBI" id="CHEBI:58603"/>
        <dbReference type="ChEBI" id="CHEBI:60364"/>
        <dbReference type="ChEBI" id="CHEBI:60377"/>
        <dbReference type="ChEBI" id="CHEBI:85987"/>
        <dbReference type="EC" id="2.4.99.12"/>
    </reaction>
</comment>
<keyword evidence="4 9" id="KW-0808">Transferase</keyword>
<dbReference type="InterPro" id="IPR038107">
    <property type="entry name" value="Glycos_transf_N_sf"/>
</dbReference>
<dbReference type="GO" id="GO:0043842">
    <property type="term" value="F:Kdo transferase activity"/>
    <property type="evidence" value="ECO:0007669"/>
    <property type="project" value="UniProtKB-EC"/>
</dbReference>
<dbReference type="HOGENOM" id="CLU_036146_2_0_6"/>
<dbReference type="Proteomes" id="UP000001036">
    <property type="component" value="Chromosome"/>
</dbReference>
<dbReference type="eggNOG" id="COG1519">
    <property type="taxonomic scope" value="Bacteria"/>
</dbReference>
<dbReference type="Gene3D" id="3.40.50.2000">
    <property type="entry name" value="Glycogen Phosphorylase B"/>
    <property type="match status" value="1"/>
</dbReference>
<dbReference type="PANTHER" id="PTHR42755:SF1">
    <property type="entry name" value="3-DEOXY-D-MANNO-OCTULOSONIC ACID TRANSFERASE, MITOCHONDRIAL-RELATED"/>
    <property type="match status" value="1"/>
</dbReference>